<proteinExistence type="predicted"/>
<protein>
    <submittedName>
        <fullName evidence="3">Putative phosphoglycerate mutase</fullName>
        <ecNumber evidence="3">5.4.2.12</ecNumber>
    </submittedName>
</protein>
<gene>
    <name evidence="3" type="ORF">FB382_000925</name>
</gene>
<dbReference type="GO" id="GO:0016791">
    <property type="term" value="F:phosphatase activity"/>
    <property type="evidence" value="ECO:0007669"/>
    <property type="project" value="TreeGrafter"/>
</dbReference>
<dbReference type="Proteomes" id="UP000580910">
    <property type="component" value="Unassembled WGS sequence"/>
</dbReference>
<dbReference type="SMART" id="SM00855">
    <property type="entry name" value="PGAM"/>
    <property type="match status" value="1"/>
</dbReference>
<dbReference type="InterPro" id="IPR013078">
    <property type="entry name" value="His_Pase_superF_clade-1"/>
</dbReference>
<dbReference type="SUPFAM" id="SSF53254">
    <property type="entry name" value="Phosphoglycerate mutase-like"/>
    <property type="match status" value="1"/>
</dbReference>
<evidence type="ECO:0000313" key="3">
    <source>
        <dbReference type="EMBL" id="MBA8802634.1"/>
    </source>
</evidence>
<dbReference type="InterPro" id="IPR029033">
    <property type="entry name" value="His_PPase_superfam"/>
</dbReference>
<sequence>MSSLQCPARILVARHGEAEYETDLISDDGGSLTALGRTQARALGERLADERVARVWTSSLSRAVQTAEIAASVLGTDVVVSEGLREYAVGSLAGSGEHESAYFAEVFRQWAEGDDSAAIEGGDRIGDTVARVQGVLEAIADEHRGETVLVVSHGGAILATVPQLVGMPRTAGLGVSLANCGVLELEVDADGWRLVSPGWPPASG</sequence>
<organism evidence="3 4">
    <name type="scientific">Nocardioides ginsengisegetis</name>
    <dbReference type="NCBI Taxonomy" id="661491"/>
    <lineage>
        <taxon>Bacteria</taxon>
        <taxon>Bacillati</taxon>
        <taxon>Actinomycetota</taxon>
        <taxon>Actinomycetes</taxon>
        <taxon>Propionibacteriales</taxon>
        <taxon>Nocardioidaceae</taxon>
        <taxon>Nocardioides</taxon>
    </lineage>
</organism>
<name>A0A7W3P8P5_9ACTN</name>
<dbReference type="InterPro" id="IPR050275">
    <property type="entry name" value="PGM_Phosphatase"/>
</dbReference>
<evidence type="ECO:0000313" key="4">
    <source>
        <dbReference type="Proteomes" id="UP000580910"/>
    </source>
</evidence>
<dbReference type="Gene3D" id="3.40.50.1240">
    <property type="entry name" value="Phosphoglycerate mutase-like"/>
    <property type="match status" value="1"/>
</dbReference>
<evidence type="ECO:0000256" key="2">
    <source>
        <dbReference type="PIRSR" id="PIRSR613078-2"/>
    </source>
</evidence>
<dbReference type="EC" id="5.4.2.12" evidence="3"/>
<dbReference type="GO" id="GO:0004619">
    <property type="term" value="F:phosphoglycerate mutase activity"/>
    <property type="evidence" value="ECO:0007669"/>
    <property type="project" value="UniProtKB-EC"/>
</dbReference>
<accession>A0A7W3P8P5</accession>
<feature type="active site" description="Tele-phosphohistidine intermediate" evidence="1">
    <location>
        <position position="15"/>
    </location>
</feature>
<feature type="active site" description="Proton donor/acceptor" evidence="1">
    <location>
        <position position="86"/>
    </location>
</feature>
<dbReference type="AlphaFoldDB" id="A0A7W3P8P5"/>
<dbReference type="Pfam" id="PF00300">
    <property type="entry name" value="His_Phos_1"/>
    <property type="match status" value="1"/>
</dbReference>
<dbReference type="CDD" id="cd07067">
    <property type="entry name" value="HP_PGM_like"/>
    <property type="match status" value="1"/>
</dbReference>
<reference evidence="3 4" key="1">
    <citation type="submission" date="2020-07" db="EMBL/GenBank/DDBJ databases">
        <title>Sequencing the genomes of 1000 actinobacteria strains.</title>
        <authorList>
            <person name="Klenk H.-P."/>
        </authorList>
    </citation>
    <scope>NUCLEOTIDE SEQUENCE [LARGE SCALE GENOMIC DNA]</scope>
    <source>
        <strain evidence="3 4">DSM 21349</strain>
    </source>
</reference>
<dbReference type="PANTHER" id="PTHR48100">
    <property type="entry name" value="BROAD-SPECIFICITY PHOSPHATASE YOR283W-RELATED"/>
    <property type="match status" value="1"/>
</dbReference>
<dbReference type="GO" id="GO:0005737">
    <property type="term" value="C:cytoplasm"/>
    <property type="evidence" value="ECO:0007669"/>
    <property type="project" value="TreeGrafter"/>
</dbReference>
<evidence type="ECO:0000256" key="1">
    <source>
        <dbReference type="PIRSR" id="PIRSR613078-1"/>
    </source>
</evidence>
<keyword evidence="4" id="KW-1185">Reference proteome</keyword>
<dbReference type="RefSeq" id="WP_182537187.1">
    <property type="nucleotide sequence ID" value="NZ_JACGXA010000001.1"/>
</dbReference>
<dbReference type="EMBL" id="JACGXA010000001">
    <property type="protein sequence ID" value="MBA8802634.1"/>
    <property type="molecule type" value="Genomic_DNA"/>
</dbReference>
<keyword evidence="3" id="KW-0413">Isomerase</keyword>
<feature type="binding site" evidence="2">
    <location>
        <position position="62"/>
    </location>
    <ligand>
        <name>substrate</name>
    </ligand>
</feature>
<comment type="caution">
    <text evidence="3">The sequence shown here is derived from an EMBL/GenBank/DDBJ whole genome shotgun (WGS) entry which is preliminary data.</text>
</comment>
<dbReference type="PANTHER" id="PTHR48100:SF1">
    <property type="entry name" value="HISTIDINE PHOSPHATASE FAMILY PROTEIN-RELATED"/>
    <property type="match status" value="1"/>
</dbReference>